<dbReference type="eggNOG" id="COG0243">
    <property type="taxonomic scope" value="Bacteria"/>
</dbReference>
<dbReference type="Gene3D" id="3.40.228.10">
    <property type="entry name" value="Dimethylsulfoxide Reductase, domain 2"/>
    <property type="match status" value="1"/>
</dbReference>
<keyword evidence="5" id="KW-0408">Iron</keyword>
<dbReference type="SUPFAM" id="SSF53706">
    <property type="entry name" value="Formate dehydrogenase/DMSO reductase, domains 1-3"/>
    <property type="match status" value="1"/>
</dbReference>
<dbReference type="Gene3D" id="3.30.2070.10">
    <property type="entry name" value="Formate dehydrogenase/DMSO reductase"/>
    <property type="match status" value="1"/>
</dbReference>
<dbReference type="InterPro" id="IPR050612">
    <property type="entry name" value="Prok_Mopterin_Oxidored"/>
</dbReference>
<dbReference type="GO" id="GO:0046872">
    <property type="term" value="F:metal ion binding"/>
    <property type="evidence" value="ECO:0007669"/>
    <property type="project" value="UniProtKB-KW"/>
</dbReference>
<dbReference type="RefSeq" id="WP_015263713.1">
    <property type="nucleotide sequence ID" value="NC_019903.1"/>
</dbReference>
<evidence type="ECO:0000313" key="9">
    <source>
        <dbReference type="Proteomes" id="UP000010797"/>
    </source>
</evidence>
<evidence type="ECO:0000256" key="3">
    <source>
        <dbReference type="ARBA" id="ARBA00022729"/>
    </source>
</evidence>
<dbReference type="EMBL" id="CP003344">
    <property type="protein sequence ID" value="AGA70754.1"/>
    <property type="molecule type" value="Genomic_DNA"/>
</dbReference>
<accession>L0FAB1</accession>
<keyword evidence="2" id="KW-0479">Metal-binding</keyword>
<evidence type="ECO:0000256" key="6">
    <source>
        <dbReference type="ARBA" id="ARBA00023014"/>
    </source>
</evidence>
<dbReference type="InterPro" id="IPR009010">
    <property type="entry name" value="Asp_de-COase-like_dom_sf"/>
</dbReference>
<evidence type="ECO:0000259" key="7">
    <source>
        <dbReference type="PROSITE" id="PS51669"/>
    </source>
</evidence>
<dbReference type="GO" id="GO:0051536">
    <property type="term" value="F:iron-sulfur cluster binding"/>
    <property type="evidence" value="ECO:0007669"/>
    <property type="project" value="UniProtKB-KW"/>
</dbReference>
<dbReference type="PANTHER" id="PTHR43742:SF6">
    <property type="entry name" value="OXIDOREDUCTASE YYAE-RELATED"/>
    <property type="match status" value="1"/>
</dbReference>
<dbReference type="KEGG" id="ddl:Desdi_3363"/>
<name>L0FAB1_DESDL</name>
<dbReference type="Pfam" id="PF01568">
    <property type="entry name" value="Molydop_binding"/>
    <property type="match status" value="1"/>
</dbReference>
<reference evidence="9" key="1">
    <citation type="submission" date="2012-02" db="EMBL/GenBank/DDBJ databases">
        <title>Complete sequence of Desulfitobacterium dichloroeliminans LMG P-21439.</title>
        <authorList>
            <person name="Lucas S."/>
            <person name="Han J."/>
            <person name="Lapidus A."/>
            <person name="Cheng J.-F."/>
            <person name="Goodwin L."/>
            <person name="Pitluck S."/>
            <person name="Peters L."/>
            <person name="Ovchinnikova G."/>
            <person name="Teshima H."/>
            <person name="Detter J.C."/>
            <person name="Han C."/>
            <person name="Tapia R."/>
            <person name="Land M."/>
            <person name="Hauser L."/>
            <person name="Kyrpides N."/>
            <person name="Ivanova N."/>
            <person name="Pagani I."/>
            <person name="Kruse T."/>
            <person name="de Vos W.M."/>
            <person name="Boon N."/>
            <person name="Smidt H."/>
            <person name="Woyke T."/>
        </authorList>
    </citation>
    <scope>NUCLEOTIDE SEQUENCE [LARGE SCALE GENOMIC DNA]</scope>
    <source>
        <strain evidence="9">LMG P-21439 / DCA1</strain>
    </source>
</reference>
<dbReference type="Gene3D" id="3.40.50.12440">
    <property type="match status" value="2"/>
</dbReference>
<keyword evidence="3" id="KW-0732">Signal</keyword>
<dbReference type="PANTHER" id="PTHR43742">
    <property type="entry name" value="TRIMETHYLAMINE-N-OXIDE REDUCTASE"/>
    <property type="match status" value="1"/>
</dbReference>
<keyword evidence="4" id="KW-0560">Oxidoreductase</keyword>
<sequence>MTISRRTFIKASGGTIAGLGILGTLNYKDWILPALAEEEGEKVAYTFHPPNCGGRCSFKCTVREGKLVKIEPNEWPDSVQNKICLRGLSEGERVYSPDRLKTPMKRVGERGEGKFVPISWDEALGTIADKLLELTSKYGGESIIWAGSTGVHYPMLLLPQLLGSQIITMYDIGLDTTAAGGQSMIMGFAWSTTNEITDSVNSNMAIFWGNNVLETSMTDSAFFFDAKESGTKMVCIDPVYSTTAAKCNQWISLRPGTDSALLFGMIHLILTNNWYDKQYVRKNTSSPFLIRADNKTLLREEGTNKFLVWDKNSNSLQPYDTPGIYPELEGEYTANGIKVKTVLSAYIEHVKDYTPEWASKITEIPEKVIFELTKEYALGGPANIQWGMGGTDKWYHSDTMGRLATIMAGLTGNIGRVGGGVGQGTQHGTCWSMDVEFGGWELPPEFKAADLEGKFFEYVNKPNAVKAGVFQGNPIHQYFPDYNKAKEWFKGFEFIVAVDSHQCDTVNFADIVLPAGTCFESEYDIGYLITERNHVLLQEKVIEPLFESKSDFQIEKELAELMGFAQYMPESPEEFVRAQLNSPDPSLQGITVESLRANKCVMRLNVPNEPYRAFMDHQFYTESGKLEFYSEDFIEEGYALPIWEEPNEASPSNPLYEKYPLALGTPHTRFRAHSTYSNARWLLQINAEPLVRINPKDAQARGLSDKDFVEVFNDRGSFQCRCQLANDMRPGMVQISEGWWSRYFKKGDLQELLNPNINPRGNKLIFGPHIALLDTLVEVKRVEE</sequence>
<keyword evidence="6" id="KW-0411">Iron-sulfur</keyword>
<dbReference type="Gene3D" id="3.40.50.740">
    <property type="match status" value="1"/>
</dbReference>
<dbReference type="InterPro" id="IPR041945">
    <property type="entry name" value="DmsA_C"/>
</dbReference>
<evidence type="ECO:0000256" key="1">
    <source>
        <dbReference type="ARBA" id="ARBA00010312"/>
    </source>
</evidence>
<dbReference type="OrthoDB" id="9803192at2"/>
<comment type="similarity">
    <text evidence="1">Belongs to the prokaryotic molybdopterin-containing oxidoreductase family.</text>
</comment>
<dbReference type="PROSITE" id="PS51318">
    <property type="entry name" value="TAT"/>
    <property type="match status" value="1"/>
</dbReference>
<dbReference type="Pfam" id="PF00384">
    <property type="entry name" value="Molybdopterin"/>
    <property type="match status" value="1"/>
</dbReference>
<evidence type="ECO:0000256" key="2">
    <source>
        <dbReference type="ARBA" id="ARBA00022723"/>
    </source>
</evidence>
<dbReference type="GO" id="GO:0016491">
    <property type="term" value="F:oxidoreductase activity"/>
    <property type="evidence" value="ECO:0007669"/>
    <property type="project" value="UniProtKB-KW"/>
</dbReference>
<dbReference type="GO" id="GO:0043546">
    <property type="term" value="F:molybdopterin cofactor binding"/>
    <property type="evidence" value="ECO:0007669"/>
    <property type="project" value="InterPro"/>
</dbReference>
<dbReference type="Pfam" id="PF04879">
    <property type="entry name" value="Molybdop_Fe4S4"/>
    <property type="match status" value="1"/>
</dbReference>
<dbReference type="SMART" id="SM00926">
    <property type="entry name" value="Molybdop_Fe4S4"/>
    <property type="match status" value="1"/>
</dbReference>
<evidence type="ECO:0000256" key="4">
    <source>
        <dbReference type="ARBA" id="ARBA00023002"/>
    </source>
</evidence>
<dbReference type="AlphaFoldDB" id="L0FAB1"/>
<dbReference type="STRING" id="871963.Desdi_3363"/>
<dbReference type="InterPro" id="IPR006311">
    <property type="entry name" value="TAT_signal"/>
</dbReference>
<protein>
    <submittedName>
        <fullName evidence="8">Anaerobic dehydrogenase, typically selenocysteine-containing</fullName>
    </submittedName>
</protein>
<evidence type="ECO:0000313" key="8">
    <source>
        <dbReference type="EMBL" id="AGA70754.1"/>
    </source>
</evidence>
<dbReference type="Gene3D" id="2.40.40.20">
    <property type="match status" value="1"/>
</dbReference>
<dbReference type="InterPro" id="IPR006963">
    <property type="entry name" value="Mopterin_OxRdtase_4Fe-4S_dom"/>
</dbReference>
<keyword evidence="9" id="KW-1185">Reference proteome</keyword>
<dbReference type="InterPro" id="IPR006657">
    <property type="entry name" value="MoPterin_dinucl-bd_dom"/>
</dbReference>
<dbReference type="InterPro" id="IPR006656">
    <property type="entry name" value="Mopterin_OxRdtase"/>
</dbReference>
<dbReference type="CDD" id="cd02785">
    <property type="entry name" value="MopB_CT_4"/>
    <property type="match status" value="1"/>
</dbReference>
<dbReference type="SUPFAM" id="SSF50692">
    <property type="entry name" value="ADC-like"/>
    <property type="match status" value="1"/>
</dbReference>
<feature type="domain" description="4Fe-4S Mo/W bis-MGD-type" evidence="7">
    <location>
        <begin position="41"/>
        <end position="98"/>
    </location>
</feature>
<dbReference type="Proteomes" id="UP000010797">
    <property type="component" value="Chromosome"/>
</dbReference>
<proteinExistence type="inferred from homology"/>
<gene>
    <name evidence="8" type="ordered locus">Desdi_3363</name>
</gene>
<dbReference type="PROSITE" id="PS51669">
    <property type="entry name" value="4FE4S_MOW_BIS_MGD"/>
    <property type="match status" value="1"/>
</dbReference>
<dbReference type="HOGENOM" id="CLU_000422_13_3_9"/>
<evidence type="ECO:0000256" key="5">
    <source>
        <dbReference type="ARBA" id="ARBA00023004"/>
    </source>
</evidence>
<organism evidence="8 9">
    <name type="scientific">Desulfitobacterium dichloroeliminans (strain LMG P-21439 / DCA1)</name>
    <dbReference type="NCBI Taxonomy" id="871963"/>
    <lineage>
        <taxon>Bacteria</taxon>
        <taxon>Bacillati</taxon>
        <taxon>Bacillota</taxon>
        <taxon>Clostridia</taxon>
        <taxon>Eubacteriales</taxon>
        <taxon>Desulfitobacteriaceae</taxon>
        <taxon>Desulfitobacterium</taxon>
    </lineage>
</organism>